<name>A0A451BEK0_9GAMM</name>
<evidence type="ECO:0008006" key="5">
    <source>
        <dbReference type="Google" id="ProtNLM"/>
    </source>
</evidence>
<proteinExistence type="predicted"/>
<dbReference type="AlphaFoldDB" id="A0A451BEK0"/>
<feature type="compositionally biased region" description="Basic and acidic residues" evidence="1">
    <location>
        <begin position="38"/>
        <end position="72"/>
    </location>
</feature>
<reference evidence="4" key="1">
    <citation type="submission" date="2019-02" db="EMBL/GenBank/DDBJ databases">
        <authorList>
            <person name="Gruber-Vodicka R. H."/>
            <person name="Seah K. B. B."/>
        </authorList>
    </citation>
    <scope>NUCLEOTIDE SEQUENCE</scope>
    <source>
        <strain evidence="2">BECK_BZ197</strain>
        <strain evidence="4">BECK_BZ198</strain>
        <strain evidence="3">BECK_BZ199</strain>
    </source>
</reference>
<evidence type="ECO:0000313" key="2">
    <source>
        <dbReference type="EMBL" id="VFK30448.1"/>
    </source>
</evidence>
<accession>A0A451BEK0</accession>
<feature type="region of interest" description="Disordered" evidence="1">
    <location>
        <begin position="33"/>
        <end position="72"/>
    </location>
</feature>
<dbReference type="EMBL" id="CAADFQ010000071">
    <property type="protein sequence ID" value="VFK34421.1"/>
    <property type="molecule type" value="Genomic_DNA"/>
</dbReference>
<evidence type="ECO:0000313" key="3">
    <source>
        <dbReference type="EMBL" id="VFK34421.1"/>
    </source>
</evidence>
<dbReference type="EMBL" id="CAADGH010000070">
    <property type="protein sequence ID" value="VFK76703.1"/>
    <property type="molecule type" value="Genomic_DNA"/>
</dbReference>
<gene>
    <name evidence="2" type="ORF">BECKMB1821G_GA0114241_10657</name>
    <name evidence="4" type="ORF">BECKMB1821H_GA0114242_10707</name>
    <name evidence="3" type="ORF">BECKMB1821I_GA0114274_107115</name>
</gene>
<evidence type="ECO:0000313" key="4">
    <source>
        <dbReference type="EMBL" id="VFK76703.1"/>
    </source>
</evidence>
<evidence type="ECO:0000256" key="1">
    <source>
        <dbReference type="SAM" id="MobiDB-lite"/>
    </source>
</evidence>
<protein>
    <recommendedName>
        <fullName evidence="5">Essential protein Yae1, N terminal</fullName>
    </recommendedName>
</protein>
<sequence length="138" mass="15527">MEELRRSLKWVPPYELIERIRAEEARLREQAIEEAGEDGERRGKEIGMRRGLRAGREEGREMGREEGLREGKKEKGIEMARAALAKGLDAGLVAEISGLFGGGNKGVGGKGIIRKEKQEITRKCLIQKPPFNCWYAFS</sequence>
<dbReference type="EMBL" id="CAADFO010000065">
    <property type="protein sequence ID" value="VFK30448.1"/>
    <property type="molecule type" value="Genomic_DNA"/>
</dbReference>
<organism evidence="4">
    <name type="scientific">Candidatus Kentrum sp. MB</name>
    <dbReference type="NCBI Taxonomy" id="2138164"/>
    <lineage>
        <taxon>Bacteria</taxon>
        <taxon>Pseudomonadati</taxon>
        <taxon>Pseudomonadota</taxon>
        <taxon>Gammaproteobacteria</taxon>
        <taxon>Candidatus Kentrum</taxon>
    </lineage>
</organism>